<name>A0A1H5WJN8_9RHOO</name>
<evidence type="ECO:0000256" key="7">
    <source>
        <dbReference type="PIRNR" id="PIRNR001488"/>
    </source>
</evidence>
<dbReference type="STRING" id="96773.Tchl_1546"/>
<dbReference type="Proteomes" id="UP000185739">
    <property type="component" value="Chromosome"/>
</dbReference>
<organism evidence="8 9">
    <name type="scientific">Thauera chlorobenzoica</name>
    <dbReference type="NCBI Taxonomy" id="96773"/>
    <lineage>
        <taxon>Bacteria</taxon>
        <taxon>Pseudomonadati</taxon>
        <taxon>Pseudomonadota</taxon>
        <taxon>Betaproteobacteria</taxon>
        <taxon>Rhodocyclales</taxon>
        <taxon>Zoogloeaceae</taxon>
        <taxon>Thauera</taxon>
    </lineage>
</organism>
<dbReference type="CDD" id="cd03019">
    <property type="entry name" value="DsbA_DsbA"/>
    <property type="match status" value="1"/>
</dbReference>
<evidence type="ECO:0000256" key="1">
    <source>
        <dbReference type="ARBA" id="ARBA00004418"/>
    </source>
</evidence>
<evidence type="ECO:0000256" key="6">
    <source>
        <dbReference type="ARBA" id="ARBA00023284"/>
    </source>
</evidence>
<sequence>MNRRDALKLAALALTLPSASVAWAKDAFTVLNPPQKSDDPSKIEVIEFFHYGCPHCRDFDPLVAVWKKKLPADVAFRHVPAIWNNAQLGGLARLYYAAEASGTLDALHAGIFGAVQDDKRPLFTEEQVREWIDGKVADPVKFIETYKSFGVNSMVQRADQLARAMKIQGVPTVVVDGKYVTSASLTGSHEDTLKVTDELIARVRKERSAK</sequence>
<reference evidence="8 9" key="1">
    <citation type="submission" date="2016-12" db="EMBL/GenBank/DDBJ databases">
        <title>Complete genome sequence of Thauera chlorobenzoica, a Betaproteobacterium degrading haloaromatics anaerobically to CO2 and halides.</title>
        <authorList>
            <person name="Goris T."/>
            <person name="Mergelsberg M."/>
            <person name="Boll M."/>
        </authorList>
    </citation>
    <scope>NUCLEOTIDE SEQUENCE [LARGE SCALE GENOMIC DNA]</scope>
    <source>
        <strain evidence="8 9">3CB1</strain>
    </source>
</reference>
<dbReference type="GO" id="GO:0015036">
    <property type="term" value="F:disulfide oxidoreductase activity"/>
    <property type="evidence" value="ECO:0007669"/>
    <property type="project" value="UniProtKB-ARBA"/>
</dbReference>
<evidence type="ECO:0000256" key="5">
    <source>
        <dbReference type="ARBA" id="ARBA00023157"/>
    </source>
</evidence>
<comment type="subcellular location">
    <subcellularLocation>
        <location evidence="1 7">Periplasm</location>
    </subcellularLocation>
</comment>
<dbReference type="Pfam" id="PF01323">
    <property type="entry name" value="DSBA"/>
    <property type="match status" value="1"/>
</dbReference>
<dbReference type="InterPro" id="IPR013766">
    <property type="entry name" value="Thioredoxin_domain"/>
</dbReference>
<dbReference type="EMBL" id="CP018839">
    <property type="protein sequence ID" value="APR04405.1"/>
    <property type="molecule type" value="Genomic_DNA"/>
</dbReference>
<keyword evidence="9" id="KW-1185">Reference proteome</keyword>
<dbReference type="SUPFAM" id="SSF52833">
    <property type="entry name" value="Thioredoxin-like"/>
    <property type="match status" value="1"/>
</dbReference>
<dbReference type="InterPro" id="IPR023205">
    <property type="entry name" value="DsbA/DsbL"/>
</dbReference>
<dbReference type="PANTHER" id="PTHR35891">
    <property type="entry name" value="THIOL:DISULFIDE INTERCHANGE PROTEIN DSBA"/>
    <property type="match status" value="1"/>
</dbReference>
<evidence type="ECO:0000256" key="2">
    <source>
        <dbReference type="ARBA" id="ARBA00005791"/>
    </source>
</evidence>
<dbReference type="AlphaFoldDB" id="A0A1H5WJN8"/>
<evidence type="ECO:0000313" key="8">
    <source>
        <dbReference type="EMBL" id="APR04405.1"/>
    </source>
</evidence>
<dbReference type="PROSITE" id="PS51352">
    <property type="entry name" value="THIOREDOXIN_2"/>
    <property type="match status" value="1"/>
</dbReference>
<dbReference type="InterPro" id="IPR036249">
    <property type="entry name" value="Thioredoxin-like_sf"/>
</dbReference>
<dbReference type="PIRSF" id="PIRSF001488">
    <property type="entry name" value="Tdi_protein"/>
    <property type="match status" value="1"/>
</dbReference>
<dbReference type="Gene3D" id="3.40.30.10">
    <property type="entry name" value="Glutaredoxin"/>
    <property type="match status" value="1"/>
</dbReference>
<comment type="similarity">
    <text evidence="2">Belongs to the thioredoxin family. DsbA subfamily.</text>
</comment>
<dbReference type="KEGG" id="tcl:Tchl_1546"/>
<dbReference type="InterPro" id="IPR017937">
    <property type="entry name" value="Thioredoxin_CS"/>
</dbReference>
<dbReference type="PROSITE" id="PS00194">
    <property type="entry name" value="THIOREDOXIN_1"/>
    <property type="match status" value="1"/>
</dbReference>
<evidence type="ECO:0000256" key="3">
    <source>
        <dbReference type="ARBA" id="ARBA00022729"/>
    </source>
</evidence>
<proteinExistence type="inferred from homology"/>
<dbReference type="PANTHER" id="PTHR35891:SF3">
    <property type="entry name" value="THIOL:DISULFIDE INTERCHANGE PROTEIN DSBL"/>
    <property type="match status" value="1"/>
</dbReference>
<evidence type="ECO:0000256" key="4">
    <source>
        <dbReference type="ARBA" id="ARBA00022764"/>
    </source>
</evidence>
<protein>
    <recommendedName>
        <fullName evidence="7">Thiol:disulfide interchange protein</fullName>
    </recommendedName>
</protein>
<keyword evidence="3" id="KW-0732">Signal</keyword>
<keyword evidence="4 7" id="KW-0574">Periplasm</keyword>
<keyword evidence="6" id="KW-0676">Redox-active center</keyword>
<dbReference type="InterPro" id="IPR050824">
    <property type="entry name" value="Thiol_disulfide_DsbA"/>
</dbReference>
<dbReference type="OrthoDB" id="9784896at2"/>
<keyword evidence="5 7" id="KW-1015">Disulfide bond</keyword>
<dbReference type="RefSeq" id="WP_075147885.1">
    <property type="nucleotide sequence ID" value="NZ_CP018839.1"/>
</dbReference>
<accession>A0A1H5WJN8</accession>
<evidence type="ECO:0000313" key="9">
    <source>
        <dbReference type="Proteomes" id="UP000185739"/>
    </source>
</evidence>
<dbReference type="GO" id="GO:0042597">
    <property type="term" value="C:periplasmic space"/>
    <property type="evidence" value="ECO:0007669"/>
    <property type="project" value="UniProtKB-SubCell"/>
</dbReference>
<dbReference type="InterPro" id="IPR001853">
    <property type="entry name" value="DSBA-like_thioredoxin_dom"/>
</dbReference>
<gene>
    <name evidence="8" type="ORF">Tchl_1546</name>
</gene>